<dbReference type="Proteomes" id="UP001258434">
    <property type="component" value="Unassembled WGS sequence"/>
</dbReference>
<sequence>MPIRYYNLDFLKVLAAIFITNSHFIPLYKDISPSLATFGVHGNALFFFVSGFVLMMGFEKKQDLFVNWYKKRIQRLWPSVFLWSIIAAIIWKDPITWKNLLIANNYWFLQCIAIYYILFYIFGNLNISIMGGGGGKICVQKILFMFSIAASLLYFYFMPKATGSIFHTNLHFVCHFSIMIMGGMTYLYKDKIKIKSLWKDCLWAIFWFVLYFIILYIGKGKQDYKYYVQIVGLLPLHLFIFYAYKTASYHWCTTLFQSSRWKRILTTIASLTLEIYIVQFHIITDKFNRLFPLNTVIVFIFICITAYCLRVMTSLFLQFLSSAPFEFKNAIKIK</sequence>
<evidence type="ECO:0000256" key="1">
    <source>
        <dbReference type="SAM" id="Phobius"/>
    </source>
</evidence>
<feature type="transmembrane region" description="Helical" evidence="1">
    <location>
        <begin position="137"/>
        <end position="157"/>
    </location>
</feature>
<dbReference type="RefSeq" id="WP_313830940.1">
    <property type="nucleotide sequence ID" value="NZ_JAVFHL010000002.1"/>
</dbReference>
<feature type="transmembrane region" description="Helical" evidence="1">
    <location>
        <begin position="169"/>
        <end position="188"/>
    </location>
</feature>
<feature type="transmembrane region" description="Helical" evidence="1">
    <location>
        <begin position="290"/>
        <end position="309"/>
    </location>
</feature>
<keyword evidence="3" id="KW-0808">Transferase</keyword>
<gene>
    <name evidence="3" type="ORF">BFGS077_003820</name>
</gene>
<keyword evidence="1" id="KW-0472">Membrane</keyword>
<evidence type="ECO:0000313" key="4">
    <source>
        <dbReference type="Proteomes" id="UP001258434"/>
    </source>
</evidence>
<feature type="transmembrane region" description="Helical" evidence="1">
    <location>
        <begin position="9"/>
        <end position="28"/>
    </location>
</feature>
<feature type="transmembrane region" description="Helical" evidence="1">
    <location>
        <begin position="264"/>
        <end position="284"/>
    </location>
</feature>
<feature type="transmembrane region" description="Helical" evidence="1">
    <location>
        <begin position="224"/>
        <end position="244"/>
    </location>
</feature>
<feature type="transmembrane region" description="Helical" evidence="1">
    <location>
        <begin position="34"/>
        <end position="55"/>
    </location>
</feature>
<keyword evidence="1" id="KW-1133">Transmembrane helix</keyword>
<accession>A0ABD5G1X6</accession>
<organism evidence="3 4">
    <name type="scientific">Bacteroides fragilis</name>
    <dbReference type="NCBI Taxonomy" id="817"/>
    <lineage>
        <taxon>Bacteria</taxon>
        <taxon>Pseudomonadati</taxon>
        <taxon>Bacteroidota</taxon>
        <taxon>Bacteroidia</taxon>
        <taxon>Bacteroidales</taxon>
        <taxon>Bacteroidaceae</taxon>
        <taxon>Bacteroides</taxon>
    </lineage>
</organism>
<reference evidence="4" key="1">
    <citation type="submission" date="2023-07" db="EMBL/GenBank/DDBJ databases">
        <title>A gut symbiont ubiquitin homologue binds and inactivates peptidyl-prolyl isomerase to mediate the interbacterial arms race in the human gut.</title>
        <authorList>
            <person name="Jiang K."/>
            <person name="Li W."/>
            <person name="Tong M."/>
            <person name="Xu J."/>
            <person name="Chen Z."/>
            <person name="Yang Y."/>
            <person name="Zang Y."/>
            <person name="Jiao X."/>
            <person name="Liu C."/>
            <person name="Lim B."/>
            <person name="Jiang X."/>
            <person name="Wang J."/>
            <person name="Wu D."/>
            <person name="Wang M."/>
            <person name="Liu S.-J."/>
            <person name="Shao F."/>
            <person name="Gao X."/>
        </authorList>
    </citation>
    <scope>NUCLEOTIDE SEQUENCE [LARGE SCALE GENOMIC DNA]</scope>
    <source>
        <strain evidence="4">GS077</strain>
    </source>
</reference>
<keyword evidence="1" id="KW-0812">Transmembrane</keyword>
<name>A0ABD5G1X6_BACFG</name>
<reference evidence="3 4" key="2">
    <citation type="submission" date="2023-08" db="EMBL/GenBank/DDBJ databases">
        <authorList>
            <person name="Du M."/>
            <person name="Liu C."/>
            <person name="Liu S.-J."/>
        </authorList>
    </citation>
    <scope>NUCLEOTIDE SEQUENCE [LARGE SCALE GENOMIC DNA]</scope>
    <source>
        <strain evidence="3 4">GS077</strain>
    </source>
</reference>
<feature type="transmembrane region" description="Helical" evidence="1">
    <location>
        <begin position="106"/>
        <end position="125"/>
    </location>
</feature>
<keyword evidence="3" id="KW-0012">Acyltransferase</keyword>
<proteinExistence type="predicted"/>
<dbReference type="Pfam" id="PF01757">
    <property type="entry name" value="Acyl_transf_3"/>
    <property type="match status" value="1"/>
</dbReference>
<feature type="transmembrane region" description="Helical" evidence="1">
    <location>
        <begin position="200"/>
        <end position="218"/>
    </location>
</feature>
<protein>
    <submittedName>
        <fullName evidence="3">Acyltransferase</fullName>
    </submittedName>
</protein>
<feature type="transmembrane region" description="Helical" evidence="1">
    <location>
        <begin position="76"/>
        <end position="94"/>
    </location>
</feature>
<evidence type="ECO:0000313" key="3">
    <source>
        <dbReference type="EMBL" id="MDT6978504.1"/>
    </source>
</evidence>
<dbReference type="GO" id="GO:0016746">
    <property type="term" value="F:acyltransferase activity"/>
    <property type="evidence" value="ECO:0007669"/>
    <property type="project" value="UniProtKB-KW"/>
</dbReference>
<dbReference type="EMBL" id="JAVFHL010000002">
    <property type="protein sequence ID" value="MDT6978504.1"/>
    <property type="molecule type" value="Genomic_DNA"/>
</dbReference>
<evidence type="ECO:0000259" key="2">
    <source>
        <dbReference type="Pfam" id="PF01757"/>
    </source>
</evidence>
<feature type="domain" description="Acyltransferase 3" evidence="2">
    <location>
        <begin position="6"/>
        <end position="308"/>
    </location>
</feature>
<dbReference type="InterPro" id="IPR002656">
    <property type="entry name" value="Acyl_transf_3_dom"/>
</dbReference>
<dbReference type="AlphaFoldDB" id="A0ABD5G1X6"/>
<comment type="caution">
    <text evidence="3">The sequence shown here is derived from an EMBL/GenBank/DDBJ whole genome shotgun (WGS) entry which is preliminary data.</text>
</comment>